<comment type="caution">
    <text evidence="1">The sequence shown here is derived from an EMBL/GenBank/DDBJ whole genome shotgun (WGS) entry which is preliminary data.</text>
</comment>
<sequence length="153" mass="17268">MLFGTPVDELVAAIREEIIGDQLTLEQHPEGIDRLDQHGWLVQHSLWLIHCEQLIGDEGNRRLDFYLSTKSIPKNTEILVCIEDGSEEKRAQLEKEYGSRIRVVTGKRLLVAKASSYLNTANPIKGRAGKEYILAWNNAVCTLLDEFGEANYG</sequence>
<keyword evidence="2" id="KW-1185">Reference proteome</keyword>
<protein>
    <submittedName>
        <fullName evidence="1">Uncharacterized protein</fullName>
    </submittedName>
</protein>
<proteinExistence type="predicted"/>
<accession>A0A0P7GRP0</accession>
<dbReference type="EMBL" id="LGUC01000001">
    <property type="protein sequence ID" value="KPN31965.1"/>
    <property type="molecule type" value="Genomic_DNA"/>
</dbReference>
<evidence type="ECO:0000313" key="2">
    <source>
        <dbReference type="Proteomes" id="UP000050535"/>
    </source>
</evidence>
<reference evidence="2" key="1">
    <citation type="submission" date="2013-11" db="EMBL/GenBank/DDBJ databases">
        <authorList>
            <person name="Hoang H.T."/>
            <person name="Killian M.L."/>
            <person name="Madson D.M."/>
            <person name="Arruda P.H.E."/>
            <person name="Sun D."/>
            <person name="Schwartz K.J."/>
            <person name="Yoon K."/>
        </authorList>
    </citation>
    <scope>NUCLEOTIDE SEQUENCE [LARGE SCALE GENOMIC DNA]</scope>
    <source>
        <strain evidence="2">CDK2</strain>
    </source>
</reference>
<dbReference type="AlphaFoldDB" id="A0A0P7GRP0"/>
<dbReference type="Proteomes" id="UP000050535">
    <property type="component" value="Unassembled WGS sequence"/>
</dbReference>
<gene>
    <name evidence="1" type="ORF">SY89_02722</name>
</gene>
<organism evidence="1 2">
    <name type="scientific">Halolamina pelagica</name>
    <dbReference type="NCBI Taxonomy" id="699431"/>
    <lineage>
        <taxon>Archaea</taxon>
        <taxon>Methanobacteriati</taxon>
        <taxon>Methanobacteriota</taxon>
        <taxon>Stenosarchaea group</taxon>
        <taxon>Halobacteria</taxon>
        <taxon>Halobacteriales</taxon>
        <taxon>Haloferacaceae</taxon>
    </lineage>
</organism>
<dbReference type="STRING" id="699431.SY89_02722"/>
<name>A0A0P7GRP0_9EURY</name>
<evidence type="ECO:0000313" key="1">
    <source>
        <dbReference type="EMBL" id="KPN31965.1"/>
    </source>
</evidence>